<dbReference type="EMBL" id="JAIWYP010000003">
    <property type="protein sequence ID" value="KAH3859708.1"/>
    <property type="molecule type" value="Genomic_DNA"/>
</dbReference>
<evidence type="ECO:0000313" key="2">
    <source>
        <dbReference type="Proteomes" id="UP000828390"/>
    </source>
</evidence>
<name>A0A9D4R9Z1_DREPO</name>
<comment type="caution">
    <text evidence="1">The sequence shown here is derived from an EMBL/GenBank/DDBJ whole genome shotgun (WGS) entry which is preliminary data.</text>
</comment>
<dbReference type="Proteomes" id="UP000828390">
    <property type="component" value="Unassembled WGS sequence"/>
</dbReference>
<reference evidence="1" key="2">
    <citation type="submission" date="2020-11" db="EMBL/GenBank/DDBJ databases">
        <authorList>
            <person name="McCartney M.A."/>
            <person name="Auch B."/>
            <person name="Kono T."/>
            <person name="Mallez S."/>
            <person name="Becker A."/>
            <person name="Gohl D.M."/>
            <person name="Silverstein K.A.T."/>
            <person name="Koren S."/>
            <person name="Bechman K.B."/>
            <person name="Herman A."/>
            <person name="Abrahante J.E."/>
            <person name="Garbe J."/>
        </authorList>
    </citation>
    <scope>NUCLEOTIDE SEQUENCE</scope>
    <source>
        <strain evidence="1">Duluth1</strain>
        <tissue evidence="1">Whole animal</tissue>
    </source>
</reference>
<proteinExistence type="predicted"/>
<protein>
    <submittedName>
        <fullName evidence="1">Uncharacterized protein</fullName>
    </submittedName>
</protein>
<accession>A0A9D4R9Z1</accession>
<dbReference type="AlphaFoldDB" id="A0A9D4R9Z1"/>
<keyword evidence="2" id="KW-1185">Reference proteome</keyword>
<organism evidence="1 2">
    <name type="scientific">Dreissena polymorpha</name>
    <name type="common">Zebra mussel</name>
    <name type="synonym">Mytilus polymorpha</name>
    <dbReference type="NCBI Taxonomy" id="45954"/>
    <lineage>
        <taxon>Eukaryota</taxon>
        <taxon>Metazoa</taxon>
        <taxon>Spiralia</taxon>
        <taxon>Lophotrochozoa</taxon>
        <taxon>Mollusca</taxon>
        <taxon>Bivalvia</taxon>
        <taxon>Autobranchia</taxon>
        <taxon>Heteroconchia</taxon>
        <taxon>Euheterodonta</taxon>
        <taxon>Imparidentia</taxon>
        <taxon>Neoheterodontei</taxon>
        <taxon>Myida</taxon>
        <taxon>Dreissenoidea</taxon>
        <taxon>Dreissenidae</taxon>
        <taxon>Dreissena</taxon>
    </lineage>
</organism>
<sequence length="148" mass="17900">MMLSDVDTLQKFRFLFFISLRDSREETYVSHMIKTQLIYKIYPEDKWESAYKRVLRIMKNVMYLIIPDGLDEWPCKETLPSMDEIPKEQCTVLTTYRPWELADERIRNSQIDILFDLEGIRDPREFNKKILRCLLDKSKDIKKKREAV</sequence>
<dbReference type="InterPro" id="IPR027417">
    <property type="entry name" value="P-loop_NTPase"/>
</dbReference>
<evidence type="ECO:0000313" key="1">
    <source>
        <dbReference type="EMBL" id="KAH3859708.1"/>
    </source>
</evidence>
<dbReference type="Gene3D" id="3.40.50.300">
    <property type="entry name" value="P-loop containing nucleotide triphosphate hydrolases"/>
    <property type="match status" value="1"/>
</dbReference>
<gene>
    <name evidence="1" type="ORF">DPMN_102529</name>
</gene>
<reference evidence="1" key="1">
    <citation type="journal article" date="2019" name="bioRxiv">
        <title>The Genome of the Zebra Mussel, Dreissena polymorpha: A Resource for Invasive Species Research.</title>
        <authorList>
            <person name="McCartney M.A."/>
            <person name="Auch B."/>
            <person name="Kono T."/>
            <person name="Mallez S."/>
            <person name="Zhang Y."/>
            <person name="Obille A."/>
            <person name="Becker A."/>
            <person name="Abrahante J.E."/>
            <person name="Garbe J."/>
            <person name="Badalamenti J.P."/>
            <person name="Herman A."/>
            <person name="Mangelson H."/>
            <person name="Liachko I."/>
            <person name="Sullivan S."/>
            <person name="Sone E.D."/>
            <person name="Koren S."/>
            <person name="Silverstein K.A.T."/>
            <person name="Beckman K.B."/>
            <person name="Gohl D.M."/>
        </authorList>
    </citation>
    <scope>NUCLEOTIDE SEQUENCE</scope>
    <source>
        <strain evidence="1">Duluth1</strain>
        <tissue evidence="1">Whole animal</tissue>
    </source>
</reference>